<organism evidence="2 3">
    <name type="scientific">Pseudocohnilembus persalinus</name>
    <name type="common">Ciliate</name>
    <dbReference type="NCBI Taxonomy" id="266149"/>
    <lineage>
        <taxon>Eukaryota</taxon>
        <taxon>Sar</taxon>
        <taxon>Alveolata</taxon>
        <taxon>Ciliophora</taxon>
        <taxon>Intramacronucleata</taxon>
        <taxon>Oligohymenophorea</taxon>
        <taxon>Scuticociliatia</taxon>
        <taxon>Philasterida</taxon>
        <taxon>Pseudocohnilembidae</taxon>
        <taxon>Pseudocohnilembus</taxon>
    </lineage>
</organism>
<proteinExistence type="predicted"/>
<dbReference type="Proteomes" id="UP000054937">
    <property type="component" value="Unassembled WGS sequence"/>
</dbReference>
<dbReference type="InterPro" id="IPR036282">
    <property type="entry name" value="Glutathione-S-Trfase_C_sf"/>
</dbReference>
<evidence type="ECO:0000256" key="1">
    <source>
        <dbReference type="SAM" id="MobiDB-lite"/>
    </source>
</evidence>
<comment type="caution">
    <text evidence="2">The sequence shown here is derived from an EMBL/GenBank/DDBJ whole genome shotgun (WGS) entry which is preliminary data.</text>
</comment>
<accession>A0A0V0QWW0</accession>
<dbReference type="AlphaFoldDB" id="A0A0V0QWW0"/>
<feature type="compositionally biased region" description="Basic and acidic residues" evidence="1">
    <location>
        <begin position="10"/>
        <end position="21"/>
    </location>
</feature>
<dbReference type="Gene3D" id="1.20.1050.10">
    <property type="match status" value="1"/>
</dbReference>
<feature type="region of interest" description="Disordered" evidence="1">
    <location>
        <begin position="1"/>
        <end position="24"/>
    </location>
</feature>
<feature type="compositionally biased region" description="Basic and acidic residues" evidence="1">
    <location>
        <begin position="327"/>
        <end position="340"/>
    </location>
</feature>
<keyword evidence="3" id="KW-1185">Reference proteome</keyword>
<keyword evidence="2" id="KW-0808">Transferase</keyword>
<evidence type="ECO:0000313" key="2">
    <source>
        <dbReference type="EMBL" id="KRX06657.1"/>
    </source>
</evidence>
<dbReference type="GO" id="GO:0005739">
    <property type="term" value="C:mitochondrion"/>
    <property type="evidence" value="ECO:0007669"/>
    <property type="project" value="TreeGrafter"/>
</dbReference>
<protein>
    <submittedName>
        <fullName evidence="2">Glutathione S-transferase, C-terminal-like</fullName>
    </submittedName>
</protein>
<dbReference type="InParanoid" id="A0A0V0QWW0"/>
<dbReference type="SUPFAM" id="SSF47616">
    <property type="entry name" value="GST C-terminal domain-like"/>
    <property type="match status" value="1"/>
</dbReference>
<feature type="region of interest" description="Disordered" evidence="1">
    <location>
        <begin position="315"/>
        <end position="340"/>
    </location>
</feature>
<reference evidence="2 3" key="1">
    <citation type="journal article" date="2015" name="Sci. Rep.">
        <title>Genome of the facultative scuticociliatosis pathogen Pseudocohnilembus persalinus provides insight into its virulence through horizontal gene transfer.</title>
        <authorList>
            <person name="Xiong J."/>
            <person name="Wang G."/>
            <person name="Cheng J."/>
            <person name="Tian M."/>
            <person name="Pan X."/>
            <person name="Warren A."/>
            <person name="Jiang C."/>
            <person name="Yuan D."/>
            <person name="Miao W."/>
        </authorList>
    </citation>
    <scope>NUCLEOTIDE SEQUENCE [LARGE SCALE GENOMIC DNA]</scope>
    <source>
        <strain evidence="2">36N120E</strain>
    </source>
</reference>
<dbReference type="PANTHER" id="PTHR12782">
    <property type="entry name" value="MICROSOMAL PROSTAGLANDIN E SYNTHASE-2"/>
    <property type="match status" value="1"/>
</dbReference>
<dbReference type="OrthoDB" id="423541at2759"/>
<evidence type="ECO:0000313" key="3">
    <source>
        <dbReference type="Proteomes" id="UP000054937"/>
    </source>
</evidence>
<sequence length="340" mass="40131">MKKYSQNSIAREREQKQRYPEESLNQVDSIVTKQRENLKQMVADQKTKEKQMKLFAQSIVDTVIEFQLFFSHMDPKSQELDAILNYYKVGYRRNQNPLFIDNIKAQFPKLKDVGNVPILKVQVSLDPVKFVVGSEEIIKFLLDNGFIFQPKHMTYSAYAQQGIEFAKKVDENLEILFFNPILTGENIFKSHPETYREGGKNYILVKALRQLIGDIFINSAKNIRKIYQNKEQYKNSRKQFIEDLESWKIRVGDNDYHGGKSPDEADFAFFGVLMAKHNSRSFQMFLEKNMPGPVYRWFLRMRQNCQYEPDRVLFDSEDLENEQNEQNQEKQEKQEKAANL</sequence>
<gene>
    <name evidence="2" type="ORF">PPERSA_13136</name>
</gene>
<dbReference type="OMA" id="YLLINYM"/>
<dbReference type="PANTHER" id="PTHR12782:SF5">
    <property type="entry name" value="PROSTAGLANDIN E SYNTHASE 2"/>
    <property type="match status" value="1"/>
</dbReference>
<dbReference type="GO" id="GO:0016740">
    <property type="term" value="F:transferase activity"/>
    <property type="evidence" value="ECO:0007669"/>
    <property type="project" value="UniProtKB-KW"/>
</dbReference>
<dbReference type="EMBL" id="LDAU01000094">
    <property type="protein sequence ID" value="KRX06657.1"/>
    <property type="molecule type" value="Genomic_DNA"/>
</dbReference>
<name>A0A0V0QWW0_PSEPJ</name>